<evidence type="ECO:0000313" key="2">
    <source>
        <dbReference type="EMBL" id="KAK8993236.1"/>
    </source>
</evidence>
<feature type="transmembrane region" description="Helical" evidence="1">
    <location>
        <begin position="111"/>
        <end position="139"/>
    </location>
</feature>
<protein>
    <submittedName>
        <fullName evidence="2">Uncharacterized protein</fullName>
    </submittedName>
</protein>
<evidence type="ECO:0000313" key="3">
    <source>
        <dbReference type="Proteomes" id="UP001396334"/>
    </source>
</evidence>
<dbReference type="EMBL" id="JBBPBN010000049">
    <property type="protein sequence ID" value="KAK8993236.1"/>
    <property type="molecule type" value="Genomic_DNA"/>
</dbReference>
<keyword evidence="3" id="KW-1185">Reference proteome</keyword>
<gene>
    <name evidence="2" type="ORF">V6N11_033339</name>
</gene>
<proteinExistence type="predicted"/>
<sequence>MFMFMKYMDWFDTPPRERHNKLTNGVMQGGREGKVFGLCTGIGGSFLELWPLSASLAWSNGDWRGGCVVYPSQTVRNGDKLDMNRKFLTPFLHLEFSFYCMAMDFSSSCYVICNAFHFICAFLVALMIRAAGVGIFLIFGTSPF</sequence>
<name>A0ABR2PXT4_9ROSI</name>
<accession>A0ABR2PXT4</accession>
<comment type="caution">
    <text evidence="2">The sequence shown here is derived from an EMBL/GenBank/DDBJ whole genome shotgun (WGS) entry which is preliminary data.</text>
</comment>
<keyword evidence="1" id="KW-0812">Transmembrane</keyword>
<keyword evidence="1" id="KW-1133">Transmembrane helix</keyword>
<evidence type="ECO:0000256" key="1">
    <source>
        <dbReference type="SAM" id="Phobius"/>
    </source>
</evidence>
<organism evidence="2 3">
    <name type="scientific">Hibiscus sabdariffa</name>
    <name type="common">roselle</name>
    <dbReference type="NCBI Taxonomy" id="183260"/>
    <lineage>
        <taxon>Eukaryota</taxon>
        <taxon>Viridiplantae</taxon>
        <taxon>Streptophyta</taxon>
        <taxon>Embryophyta</taxon>
        <taxon>Tracheophyta</taxon>
        <taxon>Spermatophyta</taxon>
        <taxon>Magnoliopsida</taxon>
        <taxon>eudicotyledons</taxon>
        <taxon>Gunneridae</taxon>
        <taxon>Pentapetalae</taxon>
        <taxon>rosids</taxon>
        <taxon>malvids</taxon>
        <taxon>Malvales</taxon>
        <taxon>Malvaceae</taxon>
        <taxon>Malvoideae</taxon>
        <taxon>Hibiscus</taxon>
    </lineage>
</organism>
<reference evidence="2 3" key="1">
    <citation type="journal article" date="2024" name="G3 (Bethesda)">
        <title>Genome assembly of Hibiscus sabdariffa L. provides insights into metabolisms of medicinal natural products.</title>
        <authorList>
            <person name="Kim T."/>
        </authorList>
    </citation>
    <scope>NUCLEOTIDE SEQUENCE [LARGE SCALE GENOMIC DNA]</scope>
    <source>
        <strain evidence="2">TK-2024</strain>
        <tissue evidence="2">Old leaves</tissue>
    </source>
</reference>
<keyword evidence="1" id="KW-0472">Membrane</keyword>
<dbReference type="Proteomes" id="UP001396334">
    <property type="component" value="Unassembled WGS sequence"/>
</dbReference>